<dbReference type="PANTHER" id="PTHR36699:SF1">
    <property type="entry name" value="L,D-TRANSPEPTIDASE YAFK-RELATED"/>
    <property type="match status" value="1"/>
</dbReference>
<feature type="active site" description="Nucleophile" evidence="7">
    <location>
        <position position="139"/>
    </location>
</feature>
<dbReference type="UniPathway" id="UPA00219"/>
<gene>
    <name evidence="10" type="ORF">LX59_02461</name>
</gene>
<sequence>MRWLLVLCCLGFASLSQASVAHLQGRVDKILVVKSERTLHLLNKGQSLKTYKVSLGKKSGPKLHEGDQRTPEGLYWIDWRKTSNKFNLSMHISYPNARDTAKAREKGLAPGSMIMLHGTPVDAQYPEWYFSSLNWTDGCIALSNTDMQEIWSLVPDGTLIEIKP</sequence>
<reference evidence="10 11" key="1">
    <citation type="submission" date="2019-07" db="EMBL/GenBank/DDBJ databases">
        <title>Genomic Encyclopedia of Type Strains, Phase I: the one thousand microbial genomes (KMG-I) project.</title>
        <authorList>
            <person name="Kyrpides N."/>
        </authorList>
    </citation>
    <scope>NUCLEOTIDE SEQUENCE [LARGE SCALE GENOMIC DNA]</scope>
    <source>
        <strain evidence="10 11">DSM 375</strain>
    </source>
</reference>
<evidence type="ECO:0000256" key="7">
    <source>
        <dbReference type="PROSITE-ProRule" id="PRU01373"/>
    </source>
</evidence>
<dbReference type="InterPro" id="IPR005490">
    <property type="entry name" value="LD_TPept_cat_dom"/>
</dbReference>
<organism evidence="10 11">
    <name type="scientific">Azomonas agilis</name>
    <dbReference type="NCBI Taxonomy" id="116849"/>
    <lineage>
        <taxon>Bacteria</taxon>
        <taxon>Pseudomonadati</taxon>
        <taxon>Pseudomonadota</taxon>
        <taxon>Gammaproteobacteria</taxon>
        <taxon>Pseudomonadales</taxon>
        <taxon>Pseudomonadaceae</taxon>
        <taxon>Azomonas</taxon>
    </lineage>
</organism>
<keyword evidence="6 7" id="KW-0961">Cell wall biogenesis/degradation</keyword>
<comment type="caution">
    <text evidence="10">The sequence shown here is derived from an EMBL/GenBank/DDBJ whole genome shotgun (WGS) entry which is preliminary data.</text>
</comment>
<evidence type="ECO:0000256" key="6">
    <source>
        <dbReference type="ARBA" id="ARBA00023316"/>
    </source>
</evidence>
<keyword evidence="5 7" id="KW-0573">Peptidoglycan synthesis</keyword>
<dbReference type="Pfam" id="PF03734">
    <property type="entry name" value="YkuD"/>
    <property type="match status" value="1"/>
</dbReference>
<keyword evidence="8" id="KW-0732">Signal</keyword>
<feature type="active site" description="Proton donor/acceptor" evidence="7">
    <location>
        <position position="117"/>
    </location>
</feature>
<comment type="similarity">
    <text evidence="2">Belongs to the YkuD family.</text>
</comment>
<accession>A0A562I1I1</accession>
<evidence type="ECO:0000256" key="5">
    <source>
        <dbReference type="ARBA" id="ARBA00022984"/>
    </source>
</evidence>
<dbReference type="GO" id="GO:0009252">
    <property type="term" value="P:peptidoglycan biosynthetic process"/>
    <property type="evidence" value="ECO:0007669"/>
    <property type="project" value="UniProtKB-UniPathway"/>
</dbReference>
<dbReference type="Gene3D" id="2.40.440.10">
    <property type="entry name" value="L,D-transpeptidase catalytic domain-like"/>
    <property type="match status" value="1"/>
</dbReference>
<evidence type="ECO:0000256" key="4">
    <source>
        <dbReference type="ARBA" id="ARBA00022960"/>
    </source>
</evidence>
<evidence type="ECO:0000256" key="2">
    <source>
        <dbReference type="ARBA" id="ARBA00005992"/>
    </source>
</evidence>
<feature type="chain" id="PRO_5021780977" evidence="8">
    <location>
        <begin position="19"/>
        <end position="164"/>
    </location>
</feature>
<dbReference type="GO" id="GO:0071555">
    <property type="term" value="P:cell wall organization"/>
    <property type="evidence" value="ECO:0007669"/>
    <property type="project" value="UniProtKB-UniRule"/>
</dbReference>
<proteinExistence type="inferred from homology"/>
<evidence type="ECO:0000313" key="10">
    <source>
        <dbReference type="EMBL" id="TWH64513.1"/>
    </source>
</evidence>
<keyword evidence="11" id="KW-1185">Reference proteome</keyword>
<feature type="domain" description="L,D-TPase catalytic" evidence="9">
    <location>
        <begin position="28"/>
        <end position="163"/>
    </location>
</feature>
<dbReference type="EMBL" id="VLKG01000009">
    <property type="protein sequence ID" value="TWH64513.1"/>
    <property type="molecule type" value="Genomic_DNA"/>
</dbReference>
<name>A0A562I1I1_9GAMM</name>
<dbReference type="OrthoDB" id="9809748at2"/>
<dbReference type="RefSeq" id="WP_144572194.1">
    <property type="nucleotide sequence ID" value="NZ_VLKG01000009.1"/>
</dbReference>
<evidence type="ECO:0000256" key="1">
    <source>
        <dbReference type="ARBA" id="ARBA00004752"/>
    </source>
</evidence>
<evidence type="ECO:0000256" key="8">
    <source>
        <dbReference type="SAM" id="SignalP"/>
    </source>
</evidence>
<protein>
    <submittedName>
        <fullName evidence="10">L,D-transpeptidase-like protein</fullName>
    </submittedName>
</protein>
<keyword evidence="3" id="KW-0808">Transferase</keyword>
<evidence type="ECO:0000259" key="9">
    <source>
        <dbReference type="PROSITE" id="PS52029"/>
    </source>
</evidence>
<dbReference type="PROSITE" id="PS52029">
    <property type="entry name" value="LD_TPASE"/>
    <property type="match status" value="1"/>
</dbReference>
<evidence type="ECO:0000313" key="11">
    <source>
        <dbReference type="Proteomes" id="UP000319627"/>
    </source>
</evidence>
<dbReference type="AlphaFoldDB" id="A0A562I1I1"/>
<evidence type="ECO:0000256" key="3">
    <source>
        <dbReference type="ARBA" id="ARBA00022679"/>
    </source>
</evidence>
<dbReference type="InterPro" id="IPR038063">
    <property type="entry name" value="Transpep_catalytic_dom"/>
</dbReference>
<dbReference type="GO" id="GO:0004180">
    <property type="term" value="F:carboxypeptidase activity"/>
    <property type="evidence" value="ECO:0007669"/>
    <property type="project" value="UniProtKB-ARBA"/>
</dbReference>
<dbReference type="Proteomes" id="UP000319627">
    <property type="component" value="Unassembled WGS sequence"/>
</dbReference>
<feature type="signal peptide" evidence="8">
    <location>
        <begin position="1"/>
        <end position="18"/>
    </location>
</feature>
<dbReference type="GO" id="GO:0008360">
    <property type="term" value="P:regulation of cell shape"/>
    <property type="evidence" value="ECO:0007669"/>
    <property type="project" value="UniProtKB-UniRule"/>
</dbReference>
<dbReference type="CDD" id="cd16913">
    <property type="entry name" value="YkuD_like"/>
    <property type="match status" value="1"/>
</dbReference>
<dbReference type="PANTHER" id="PTHR36699">
    <property type="entry name" value="LD-TRANSPEPTIDASE"/>
    <property type="match status" value="1"/>
</dbReference>
<dbReference type="GO" id="GO:0016740">
    <property type="term" value="F:transferase activity"/>
    <property type="evidence" value="ECO:0007669"/>
    <property type="project" value="UniProtKB-KW"/>
</dbReference>
<keyword evidence="4 7" id="KW-0133">Cell shape</keyword>
<comment type="pathway">
    <text evidence="1 7">Cell wall biogenesis; peptidoglycan biosynthesis.</text>
</comment>
<dbReference type="SUPFAM" id="SSF141523">
    <property type="entry name" value="L,D-transpeptidase catalytic domain-like"/>
    <property type="match status" value="1"/>
</dbReference>